<dbReference type="InterPro" id="IPR023631">
    <property type="entry name" value="Amidase_dom"/>
</dbReference>
<gene>
    <name evidence="3" type="ORF">V6X30_02225</name>
</gene>
<dbReference type="InterPro" id="IPR036928">
    <property type="entry name" value="AS_sf"/>
</dbReference>
<protein>
    <submittedName>
        <fullName evidence="3">Amidase</fullName>
    </submittedName>
</protein>
<dbReference type="PANTHER" id="PTHR11895:SF151">
    <property type="entry name" value="GLUTAMYL-TRNA(GLN) AMIDOTRANSFERASE SUBUNIT A"/>
    <property type="match status" value="1"/>
</dbReference>
<evidence type="ECO:0000313" key="3">
    <source>
        <dbReference type="EMBL" id="MEX0430221.1"/>
    </source>
</evidence>
<proteinExistence type="predicted"/>
<dbReference type="InterPro" id="IPR000120">
    <property type="entry name" value="Amidase"/>
</dbReference>
<dbReference type="PANTHER" id="PTHR11895">
    <property type="entry name" value="TRANSAMIDASE"/>
    <property type="match status" value="1"/>
</dbReference>
<dbReference type="Pfam" id="PF01425">
    <property type="entry name" value="Amidase"/>
    <property type="match status" value="1"/>
</dbReference>
<feature type="region of interest" description="Disordered" evidence="1">
    <location>
        <begin position="139"/>
        <end position="158"/>
    </location>
</feature>
<evidence type="ECO:0000259" key="2">
    <source>
        <dbReference type="Pfam" id="PF01425"/>
    </source>
</evidence>
<keyword evidence="4" id="KW-1185">Reference proteome</keyword>
<dbReference type="RefSeq" id="WP_367983016.1">
    <property type="nucleotide sequence ID" value="NZ_JBAKFF010000001.1"/>
</dbReference>
<name>A0ABV3T4U3_9GAMM</name>
<dbReference type="Proteomes" id="UP001556637">
    <property type="component" value="Unassembled WGS sequence"/>
</dbReference>
<dbReference type="Gene3D" id="3.90.1300.10">
    <property type="entry name" value="Amidase signature (AS) domain"/>
    <property type="match status" value="1"/>
</dbReference>
<comment type="caution">
    <text evidence="3">The sequence shown here is derived from an EMBL/GenBank/DDBJ whole genome shotgun (WGS) entry which is preliminary data.</text>
</comment>
<organism evidence="3 4">
    <name type="scientific">Spiribacter insolitus</name>
    <dbReference type="NCBI Taxonomy" id="3122417"/>
    <lineage>
        <taxon>Bacteria</taxon>
        <taxon>Pseudomonadati</taxon>
        <taxon>Pseudomonadota</taxon>
        <taxon>Gammaproteobacteria</taxon>
        <taxon>Chromatiales</taxon>
        <taxon>Ectothiorhodospiraceae</taxon>
        <taxon>Spiribacter</taxon>
    </lineage>
</organism>
<sequence>MVKRIAVGEPADLSASDALEAMAEGALSAQALTEACLARIDTADPQVQAWTQVDHRRAVFEARAQDRRRADGLPLPALHGVPVGLKDIIDAKGLATENGTPLDAGNRPSEDATIVRRLRDAGAVIVGKTVTAELAYFHPGVTRNPHDPERTPGGSSSGAAAAVAAGMVPFAVGTQTNGSVIRPASFCGVVGYKPSYGTVPRTGILQGAQSLDQVGFFARSVEDVALAGELMGPDGVDEDCHLNAGPLRETVLSEPPLTPDLAMVETPFWDRAAADTRDGFAELLDVLGDHGTAAGLPEVFGRGAGWLATVMAAEMGRNLGHYADRDPDQVSATFKALIEQGRSIHAVDYLAARDMQAVMREALDPLFERFDAILTPSAPSEAPRDLDTTGDPIFCTLWTFCGLPAVTLPLLAGENGLPIGVQLVGPYGQDAKLLRTARWLARLCAANVEESG</sequence>
<feature type="domain" description="Amidase" evidence="2">
    <location>
        <begin position="32"/>
        <end position="434"/>
    </location>
</feature>
<accession>A0ABV3T4U3</accession>
<dbReference type="SUPFAM" id="SSF75304">
    <property type="entry name" value="Amidase signature (AS) enzymes"/>
    <property type="match status" value="1"/>
</dbReference>
<evidence type="ECO:0000256" key="1">
    <source>
        <dbReference type="SAM" id="MobiDB-lite"/>
    </source>
</evidence>
<dbReference type="EMBL" id="JBAKFF010000001">
    <property type="protein sequence ID" value="MEX0430221.1"/>
    <property type="molecule type" value="Genomic_DNA"/>
</dbReference>
<evidence type="ECO:0000313" key="4">
    <source>
        <dbReference type="Proteomes" id="UP001556637"/>
    </source>
</evidence>
<reference evidence="3 4" key="1">
    <citation type="submission" date="2024-02" db="EMBL/GenBank/DDBJ databases">
        <title>New especies of Spiribacter isolated from saline water.</title>
        <authorList>
            <person name="Leon M.J."/>
            <person name="De La Haba R."/>
            <person name="Sanchez-Porro C."/>
            <person name="Ventosa A."/>
        </authorList>
    </citation>
    <scope>NUCLEOTIDE SEQUENCE [LARGE SCALE GENOMIC DNA]</scope>
    <source>
        <strain evidence="4">ag22IC4-189</strain>
    </source>
</reference>